<accession>A0A7M7LW35</accession>
<feature type="signal peptide" evidence="2">
    <location>
        <begin position="1"/>
        <end position="27"/>
    </location>
</feature>
<reference evidence="4" key="1">
    <citation type="submission" date="2015-02" db="EMBL/GenBank/DDBJ databases">
        <title>Genome sequencing for Strongylocentrotus purpuratus.</title>
        <authorList>
            <person name="Murali S."/>
            <person name="Liu Y."/>
            <person name="Vee V."/>
            <person name="English A."/>
            <person name="Wang M."/>
            <person name="Skinner E."/>
            <person name="Han Y."/>
            <person name="Muzny D.M."/>
            <person name="Worley K.C."/>
            <person name="Gibbs R.A."/>
        </authorList>
    </citation>
    <scope>NUCLEOTIDE SEQUENCE</scope>
</reference>
<dbReference type="AlphaFoldDB" id="A0A7M7LW35"/>
<dbReference type="GeneID" id="105442212"/>
<dbReference type="Proteomes" id="UP000007110">
    <property type="component" value="Unassembled WGS sequence"/>
</dbReference>
<feature type="region of interest" description="Disordered" evidence="1">
    <location>
        <begin position="55"/>
        <end position="86"/>
    </location>
</feature>
<dbReference type="KEGG" id="spu:105442212"/>
<reference evidence="3" key="2">
    <citation type="submission" date="2021-01" db="UniProtKB">
        <authorList>
            <consortium name="EnsemblMetazoa"/>
        </authorList>
    </citation>
    <scope>IDENTIFICATION</scope>
</reference>
<sequence length="300" mass="33477">MKTSNLHIYVTLLAGILLQYLSRWVHSASLPPVPPTSHHQPASLHTLLVSLSDSVPPTNITGTDDVRETDENDNGALHRTKRSRTRCRRQTTDALQAMLQAAGANTLYMDNSPLNFPNLLYIASNKTSKSSRRLRKREVEAVLQDGYHPDIPQELQEQLQNSYITPQQRRSSRSIRNPVGESTIGYCETMGEANDDGFLRLCGACMMTTELEDNYFPRYLNEVVCDPQATVGCLRGTGRCADRTFELSMLRRTGECAPQTSDTGGRHYVEHWEVVTRSVRVGCECELNPQSHLAAALIGS</sequence>
<dbReference type="PANTHER" id="PTHR33995">
    <property type="entry name" value="PROTEIN CBG18546"/>
    <property type="match status" value="1"/>
</dbReference>
<dbReference type="OrthoDB" id="10025523at2759"/>
<dbReference type="SUPFAM" id="SSF57501">
    <property type="entry name" value="Cystine-knot cytokines"/>
    <property type="match status" value="1"/>
</dbReference>
<dbReference type="RefSeq" id="XP_011672427.1">
    <property type="nucleotide sequence ID" value="XM_011674125.2"/>
</dbReference>
<evidence type="ECO:0000256" key="2">
    <source>
        <dbReference type="SAM" id="SignalP"/>
    </source>
</evidence>
<dbReference type="PANTHER" id="PTHR33995:SF7">
    <property type="entry name" value="BURSICON SUBUNIT ALPHA-RELATED"/>
    <property type="match status" value="1"/>
</dbReference>
<proteinExistence type="predicted"/>
<name>A0A7M7LW35_STRPU</name>
<keyword evidence="2" id="KW-0732">Signal</keyword>
<dbReference type="InParanoid" id="A0A7M7LW35"/>
<protein>
    <submittedName>
        <fullName evidence="3">Uncharacterized protein</fullName>
    </submittedName>
</protein>
<dbReference type="OMA" id="GRCADRT"/>
<evidence type="ECO:0000313" key="3">
    <source>
        <dbReference type="EnsemblMetazoa" id="XP_011672427"/>
    </source>
</evidence>
<dbReference type="EnsemblMetazoa" id="XM_011674125">
    <property type="protein sequence ID" value="XP_011672427"/>
    <property type="gene ID" value="LOC105442212"/>
</dbReference>
<organism evidence="3 4">
    <name type="scientific">Strongylocentrotus purpuratus</name>
    <name type="common">Purple sea urchin</name>
    <dbReference type="NCBI Taxonomy" id="7668"/>
    <lineage>
        <taxon>Eukaryota</taxon>
        <taxon>Metazoa</taxon>
        <taxon>Echinodermata</taxon>
        <taxon>Eleutherozoa</taxon>
        <taxon>Echinozoa</taxon>
        <taxon>Echinoidea</taxon>
        <taxon>Euechinoidea</taxon>
        <taxon>Echinacea</taxon>
        <taxon>Camarodonta</taxon>
        <taxon>Echinidea</taxon>
        <taxon>Strongylocentrotidae</taxon>
        <taxon>Strongylocentrotus</taxon>
    </lineage>
</organism>
<dbReference type="InterPro" id="IPR029034">
    <property type="entry name" value="Cystine-knot_cytokine"/>
</dbReference>
<evidence type="ECO:0000313" key="4">
    <source>
        <dbReference type="Proteomes" id="UP000007110"/>
    </source>
</evidence>
<feature type="chain" id="PRO_5029608406" evidence="2">
    <location>
        <begin position="28"/>
        <end position="300"/>
    </location>
</feature>
<keyword evidence="4" id="KW-1185">Reference proteome</keyword>
<evidence type="ECO:0000256" key="1">
    <source>
        <dbReference type="SAM" id="MobiDB-lite"/>
    </source>
</evidence>